<dbReference type="AlphaFoldDB" id="A0A9P1KWR1"/>
<dbReference type="Gene3D" id="1.10.10.10">
    <property type="entry name" value="Winged helix-like DNA-binding domain superfamily/Winged helix DNA-binding domain"/>
    <property type="match status" value="2"/>
</dbReference>
<comment type="caution">
    <text evidence="3">The sequence shown here is derived from an EMBL/GenBank/DDBJ whole genome shotgun (WGS) entry which is preliminary data.</text>
</comment>
<dbReference type="InterPro" id="IPR036390">
    <property type="entry name" value="WH_DNA-bd_sf"/>
</dbReference>
<dbReference type="InterPro" id="IPR036388">
    <property type="entry name" value="WH-like_DNA-bd_sf"/>
</dbReference>
<dbReference type="InterPro" id="IPR000525">
    <property type="entry name" value="Initiator_Rep_WH1"/>
</dbReference>
<dbReference type="SUPFAM" id="SSF46785">
    <property type="entry name" value="Winged helix' DNA-binding domain"/>
    <property type="match status" value="2"/>
</dbReference>
<protein>
    <submittedName>
        <fullName evidence="3">Replication initiator protein</fullName>
    </submittedName>
</protein>
<proteinExistence type="inferred from homology"/>
<gene>
    <name evidence="3" type="primary">repE_2</name>
    <name evidence="3" type="ORF">UMC4404_32901</name>
</gene>
<dbReference type="EMBL" id="CDNY01000004">
    <property type="protein sequence ID" value="CEN31416.1"/>
    <property type="molecule type" value="Genomic_DNA"/>
</dbReference>
<dbReference type="Pfam" id="PF01051">
    <property type="entry name" value="Rep3_N"/>
    <property type="match status" value="1"/>
</dbReference>
<evidence type="ECO:0000313" key="3">
    <source>
        <dbReference type="EMBL" id="CEN31416.1"/>
    </source>
</evidence>
<comment type="similarity">
    <text evidence="1">Belongs to the initiator RepB protein family.</text>
</comment>
<name>A0A9P1KWR1_PARSO</name>
<sequence length="409" mass="48996">MYLIEELENDRILMKNNILVKARYNLSLVENRIFLFMLYKLQRESKGILKCEISHKEFKDIVKFKEKNTVKGILEVLEELRKKPIFFKEKKKNKKGSLWGAYGFINGYYYDDELGSFNIEASEKIHEILKEYLKMGYTPINVQIWLSLNNSYAQRFYDLLRLWSNTKTVITYKVDEIKELLMLEDKYDRYNDFKRRVITPAIKELNNTGYFEIDMKENKIGRKVDSIDFIVKDLDKRKYFSNVKEPKILEVKSEEIFEDNPIINKQKKKEESKVFYIPNKKLFTAKTLDNFKKDFSNYDFKDSTYKKLLQEAILVALEKDDEEKIKVKSYNYFKKTLENKINDIQNKKDKTKSVNTRFHNINQSFNKYNAEELERMLIESQKSKFEVHSNNSSEDIIADNWILDENKIG</sequence>
<reference evidence="4" key="1">
    <citation type="submission" date="2015-01" db="EMBL/GenBank/DDBJ databases">
        <authorList>
            <person name="Aslett A.Martin."/>
            <person name="De Silva Nishadi"/>
        </authorList>
    </citation>
    <scope>NUCLEOTIDE SEQUENCE [LARGE SCALE GENOMIC DNA]</scope>
    <source>
        <strain evidence="4">UMC4404</strain>
    </source>
</reference>
<dbReference type="GO" id="GO:0006270">
    <property type="term" value="P:DNA replication initiation"/>
    <property type="evidence" value="ECO:0007669"/>
    <property type="project" value="InterPro"/>
</dbReference>
<dbReference type="RefSeq" id="WP_057558927.1">
    <property type="nucleotide sequence ID" value="NZ_CDNY01000004.1"/>
</dbReference>
<organism evidence="3 4">
    <name type="scientific">Paraclostridium sordellii</name>
    <name type="common">Clostridium sordellii</name>
    <dbReference type="NCBI Taxonomy" id="1505"/>
    <lineage>
        <taxon>Bacteria</taxon>
        <taxon>Bacillati</taxon>
        <taxon>Bacillota</taxon>
        <taxon>Clostridia</taxon>
        <taxon>Peptostreptococcales</taxon>
        <taxon>Peptostreptococcaceae</taxon>
        <taxon>Paraclostridium</taxon>
    </lineage>
</organism>
<feature type="domain" description="Initiator Rep protein WH1" evidence="2">
    <location>
        <begin position="13"/>
        <end position="160"/>
    </location>
</feature>
<dbReference type="Pfam" id="PF21205">
    <property type="entry name" value="Rep3_C"/>
    <property type="match status" value="1"/>
</dbReference>
<dbReference type="GO" id="GO:0003887">
    <property type="term" value="F:DNA-directed DNA polymerase activity"/>
    <property type="evidence" value="ECO:0007669"/>
    <property type="project" value="InterPro"/>
</dbReference>
<evidence type="ECO:0000256" key="1">
    <source>
        <dbReference type="ARBA" id="ARBA00038283"/>
    </source>
</evidence>
<evidence type="ECO:0000313" key="4">
    <source>
        <dbReference type="Proteomes" id="UP000049685"/>
    </source>
</evidence>
<accession>A0A9P1KWR1</accession>
<dbReference type="Proteomes" id="UP000049685">
    <property type="component" value="Unassembled WGS sequence"/>
</dbReference>
<evidence type="ECO:0000259" key="2">
    <source>
        <dbReference type="Pfam" id="PF01051"/>
    </source>
</evidence>